<dbReference type="Pfam" id="PF01042">
    <property type="entry name" value="Ribonuc_L-PSP"/>
    <property type="match status" value="1"/>
</dbReference>
<evidence type="ECO:0000256" key="1">
    <source>
        <dbReference type="ARBA" id="ARBA00010552"/>
    </source>
</evidence>
<dbReference type="EMBL" id="JH611164">
    <property type="protein sequence ID" value="EJP73909.1"/>
    <property type="molecule type" value="Genomic_DNA"/>
</dbReference>
<dbReference type="HOGENOM" id="CLU_100715_7_1_6"/>
<dbReference type="GO" id="GO:0005829">
    <property type="term" value="C:cytosol"/>
    <property type="evidence" value="ECO:0007669"/>
    <property type="project" value="TreeGrafter"/>
</dbReference>
<dbReference type="AlphaFoldDB" id="J4KT64"/>
<protein>
    <submittedName>
        <fullName evidence="2">Putative endoribonuclease L-PSP</fullName>
    </submittedName>
</protein>
<dbReference type="PROSITE" id="PS01094">
    <property type="entry name" value="UPF0076"/>
    <property type="match status" value="1"/>
</dbReference>
<dbReference type="InterPro" id="IPR035959">
    <property type="entry name" value="RutC-like_sf"/>
</dbReference>
<name>J4KT64_9GAMM</name>
<dbReference type="Proteomes" id="UP000010116">
    <property type="component" value="Unassembled WGS sequence"/>
</dbReference>
<dbReference type="PANTHER" id="PTHR11803:SF39">
    <property type="entry name" value="2-IMINOBUTANOATE_2-IMINOPROPANOATE DEAMINASE"/>
    <property type="match status" value="1"/>
</dbReference>
<dbReference type="InterPro" id="IPR006175">
    <property type="entry name" value="YjgF/YER057c/UK114"/>
</dbReference>
<gene>
    <name evidence="2" type="ORF">NT02SARS_0547</name>
</gene>
<sequence length="126" mass="13699">MKNEINTDKAPKAIGPYSQAIKTGDLLFISGQIPIDPTTASLVEGSFKDKVKQVFKNLENICIAGGTKLNNAVKLNIFLTDLSKFSQVNEVMESIFTKPYPARATIEISALPLDVEVEIDAVVVSE</sequence>
<dbReference type="SUPFAM" id="SSF55298">
    <property type="entry name" value="YjgF-like"/>
    <property type="match status" value="1"/>
</dbReference>
<reference evidence="2 3" key="1">
    <citation type="journal article" date="2012" name="ISME J.">
        <title>Genomic insights to SAR86, an abundant and uncultivated marine bacterial lineage.</title>
        <authorList>
            <person name="Dupont C.L."/>
            <person name="Rusch D.B."/>
            <person name="Yooseph S."/>
            <person name="Lombardo M.J."/>
            <person name="Richter R.A."/>
            <person name="Valas R."/>
            <person name="Novotny M."/>
            <person name="Yee-Greenbaum J."/>
            <person name="Selengut J.D."/>
            <person name="Haft D.H."/>
            <person name="Halpern A.L."/>
            <person name="Lasken R.S."/>
            <person name="Nealson K."/>
            <person name="Friedman R."/>
            <person name="Venter J.C."/>
        </authorList>
    </citation>
    <scope>NUCLEOTIDE SEQUENCE [LARGE SCALE GENOMIC DNA]</scope>
</reference>
<accession>J4KT64</accession>
<evidence type="ECO:0000313" key="3">
    <source>
        <dbReference type="Proteomes" id="UP000010116"/>
    </source>
</evidence>
<dbReference type="GO" id="GO:0019239">
    <property type="term" value="F:deaminase activity"/>
    <property type="evidence" value="ECO:0007669"/>
    <property type="project" value="TreeGrafter"/>
</dbReference>
<dbReference type="InterPro" id="IPR019897">
    <property type="entry name" value="RidA_CS"/>
</dbReference>
<comment type="similarity">
    <text evidence="1">Belongs to the RutC family.</text>
</comment>
<dbReference type="Gene3D" id="3.30.1330.40">
    <property type="entry name" value="RutC-like"/>
    <property type="match status" value="1"/>
</dbReference>
<dbReference type="CDD" id="cd00448">
    <property type="entry name" value="YjgF_YER057c_UK114_family"/>
    <property type="match status" value="1"/>
</dbReference>
<dbReference type="FunFam" id="3.30.1330.40:FF:000001">
    <property type="entry name" value="L-PSP family endoribonuclease"/>
    <property type="match status" value="1"/>
</dbReference>
<organism evidence="2 3">
    <name type="scientific">SAR86 cluster bacterium SAR86B</name>
    <dbReference type="NCBI Taxonomy" id="1123867"/>
    <lineage>
        <taxon>Bacteria</taxon>
        <taxon>Pseudomonadati</taxon>
        <taxon>Pseudomonadota</taxon>
        <taxon>Gammaproteobacteria</taxon>
        <taxon>SAR86 cluster</taxon>
    </lineage>
</organism>
<dbReference type="InterPro" id="IPR006056">
    <property type="entry name" value="RidA"/>
</dbReference>
<dbReference type="NCBIfam" id="TIGR00004">
    <property type="entry name" value="Rid family detoxifying hydrolase"/>
    <property type="match status" value="1"/>
</dbReference>
<proteinExistence type="inferred from homology"/>
<dbReference type="PANTHER" id="PTHR11803">
    <property type="entry name" value="2-IMINOBUTANOATE/2-IMINOPROPANOATE DEAMINASE RIDA"/>
    <property type="match status" value="1"/>
</dbReference>
<evidence type="ECO:0000313" key="2">
    <source>
        <dbReference type="EMBL" id="EJP73909.1"/>
    </source>
</evidence>